<evidence type="ECO:0000313" key="3">
    <source>
        <dbReference type="Proteomes" id="UP000076584"/>
    </source>
</evidence>
<dbReference type="EMBL" id="LFIW01002340">
    <property type="protein sequence ID" value="KZL73680.1"/>
    <property type="molecule type" value="Genomic_DNA"/>
</dbReference>
<comment type="caution">
    <text evidence="2">The sequence shown here is derived from an EMBL/GenBank/DDBJ whole genome shotgun (WGS) entry which is preliminary data.</text>
</comment>
<feature type="region of interest" description="Disordered" evidence="1">
    <location>
        <begin position="108"/>
        <end position="133"/>
    </location>
</feature>
<proteinExistence type="predicted"/>
<reference evidence="2 3" key="1">
    <citation type="submission" date="2015-06" db="EMBL/GenBank/DDBJ databases">
        <title>Survival trade-offs in plant roots during colonization by closely related pathogenic and mutualistic fungi.</title>
        <authorList>
            <person name="Hacquard S."/>
            <person name="Kracher B."/>
            <person name="Hiruma K."/>
            <person name="Weinman A."/>
            <person name="Muench P."/>
            <person name="Garrido Oter R."/>
            <person name="Ver Loren van Themaat E."/>
            <person name="Dallerey J.-F."/>
            <person name="Damm U."/>
            <person name="Henrissat B."/>
            <person name="Lespinet O."/>
            <person name="Thon M."/>
            <person name="Kemen E."/>
            <person name="McHardy A.C."/>
            <person name="Schulze-Lefert P."/>
            <person name="O'Connell R.J."/>
        </authorList>
    </citation>
    <scope>NUCLEOTIDE SEQUENCE [LARGE SCALE GENOMIC DNA]</scope>
    <source>
        <strain evidence="2 3">MAFF 238704</strain>
    </source>
</reference>
<dbReference type="Proteomes" id="UP000076584">
    <property type="component" value="Unassembled WGS sequence"/>
</dbReference>
<evidence type="ECO:0000313" key="2">
    <source>
        <dbReference type="EMBL" id="KZL73680.1"/>
    </source>
</evidence>
<gene>
    <name evidence="2" type="ORF">CI238_13198</name>
</gene>
<feature type="region of interest" description="Disordered" evidence="1">
    <location>
        <begin position="1"/>
        <end position="33"/>
    </location>
</feature>
<dbReference type="AlphaFoldDB" id="A0A166UQH9"/>
<accession>A0A166UQH9</accession>
<keyword evidence="3" id="KW-1185">Reference proteome</keyword>
<feature type="compositionally biased region" description="Polar residues" evidence="1">
    <location>
        <begin position="113"/>
        <end position="124"/>
    </location>
</feature>
<organism evidence="2 3">
    <name type="scientific">Colletotrichum incanum</name>
    <name type="common">Soybean anthracnose fungus</name>
    <dbReference type="NCBI Taxonomy" id="1573173"/>
    <lineage>
        <taxon>Eukaryota</taxon>
        <taxon>Fungi</taxon>
        <taxon>Dikarya</taxon>
        <taxon>Ascomycota</taxon>
        <taxon>Pezizomycotina</taxon>
        <taxon>Sordariomycetes</taxon>
        <taxon>Hypocreomycetidae</taxon>
        <taxon>Glomerellales</taxon>
        <taxon>Glomerellaceae</taxon>
        <taxon>Colletotrichum</taxon>
        <taxon>Colletotrichum spaethianum species complex</taxon>
    </lineage>
</organism>
<feature type="compositionally biased region" description="Low complexity" evidence="1">
    <location>
        <begin position="20"/>
        <end position="33"/>
    </location>
</feature>
<protein>
    <submittedName>
        <fullName evidence="2">Uncharacterized protein</fullName>
    </submittedName>
</protein>
<evidence type="ECO:0000256" key="1">
    <source>
        <dbReference type="SAM" id="MobiDB-lite"/>
    </source>
</evidence>
<sequence>MVTDCLSQDPTLDSDPVDEQQQPFADQQPQAMQDCSKILMPKYIVGQPHEGSAYPTSGHSQNSVQRYECIAEQPSQQPPQPVISSSSAPYTSSMSSQYCSLGHSMFEPERTQTDQSQPAISTSHGDGYGQVPAHSWSPTVGMPVYGYATSWMDGPPGWTGNQHLPNCHAQVDCYRGVTAAMTPQKPTANIDWLHAHFNHSLFPGVDFSANNQTLLGSNDNILVDSSVAYVGVETSFHQVHGAASSQGLDFSLERGKTSMRAVADMEQRVRC</sequence>
<feature type="compositionally biased region" description="Polar residues" evidence="1">
    <location>
        <begin position="1"/>
        <end position="11"/>
    </location>
</feature>
<name>A0A166UQH9_COLIC</name>